<name>A0A3N5DDA8_HELPX</name>
<organism evidence="1 2">
    <name type="scientific">Helicobacter pylori</name>
    <name type="common">Campylobacter pylori</name>
    <dbReference type="NCBI Taxonomy" id="210"/>
    <lineage>
        <taxon>Bacteria</taxon>
        <taxon>Pseudomonadati</taxon>
        <taxon>Campylobacterota</taxon>
        <taxon>Epsilonproteobacteria</taxon>
        <taxon>Campylobacterales</taxon>
        <taxon>Helicobacteraceae</taxon>
        <taxon>Helicobacter</taxon>
    </lineage>
</organism>
<dbReference type="Proteomes" id="UP000275263">
    <property type="component" value="Unassembled WGS sequence"/>
</dbReference>
<dbReference type="AlphaFoldDB" id="A0A3N5DDA8"/>
<sequence>MKKELSAQNPQFSNNTLTIIEKLNNGVKISSNLDSRSKNFYSDRNFIDFKGASLYFGITLMLMRNVTPKALKI</sequence>
<evidence type="ECO:0000313" key="2">
    <source>
        <dbReference type="Proteomes" id="UP000275263"/>
    </source>
</evidence>
<comment type="caution">
    <text evidence="1">The sequence shown here is derived from an EMBL/GenBank/DDBJ whole genome shotgun (WGS) entry which is preliminary data.</text>
</comment>
<gene>
    <name evidence="1" type="ORF">EGW01_02345</name>
</gene>
<dbReference type="EMBL" id="RPFT01000003">
    <property type="protein sequence ID" value="RPF68775.1"/>
    <property type="molecule type" value="Genomic_DNA"/>
</dbReference>
<proteinExistence type="predicted"/>
<accession>A0A3N5DDA8</accession>
<reference evidence="1 2" key="1">
    <citation type="journal article" date="2017" name="Gut Pathog.">
        <title>Mycobacterium avium subsp. paratuberculosis and associated risk factors for inflammatory bowel disease in Iranian patients.</title>
        <authorList>
            <person name="Zamani S."/>
            <person name="Zali M.R."/>
            <person name="Aghdaei H.A."/>
            <person name="Sechi L.A."/>
            <person name="Niegowska M."/>
            <person name="Caggiu E."/>
            <person name="Keshavarz R."/>
            <person name="Mosavari N."/>
            <person name="Feizabadi M.M."/>
        </authorList>
    </citation>
    <scope>NUCLEOTIDE SEQUENCE [LARGE SCALE GENOMIC DNA]</scope>
    <source>
        <strain evidence="1 2">1057</strain>
    </source>
</reference>
<evidence type="ECO:0000313" key="1">
    <source>
        <dbReference type="EMBL" id="RPF68775.1"/>
    </source>
</evidence>
<protein>
    <submittedName>
        <fullName evidence="1">Uncharacterized protein</fullName>
    </submittedName>
</protein>